<evidence type="ECO:0000256" key="5">
    <source>
        <dbReference type="ARBA" id="ARBA00022448"/>
    </source>
</evidence>
<dbReference type="STRING" id="349064.SAMN05660429_00282"/>
<feature type="domain" description="Histidine kinase" evidence="19">
    <location>
        <begin position="212"/>
        <end position="429"/>
    </location>
</feature>
<dbReference type="Gene3D" id="3.30.565.10">
    <property type="entry name" value="Histidine kinase-like ATPase, C-terminal domain"/>
    <property type="match status" value="1"/>
</dbReference>
<evidence type="ECO:0000256" key="1">
    <source>
        <dbReference type="ARBA" id="ARBA00000085"/>
    </source>
</evidence>
<dbReference type="RefSeq" id="WP_093327038.1">
    <property type="nucleotide sequence ID" value="NZ_AP027363.1"/>
</dbReference>
<keyword evidence="6" id="KW-1003">Cell membrane</keyword>
<dbReference type="PANTHER" id="PTHR45453:SF1">
    <property type="entry name" value="PHOSPHATE REGULON SENSOR PROTEIN PHOR"/>
    <property type="match status" value="1"/>
</dbReference>
<evidence type="ECO:0000256" key="11">
    <source>
        <dbReference type="ARBA" id="ARBA00022741"/>
    </source>
</evidence>
<proteinExistence type="predicted"/>
<keyword evidence="12 20" id="KW-0418">Kinase</keyword>
<dbReference type="Gene3D" id="1.10.287.130">
    <property type="match status" value="1"/>
</dbReference>
<protein>
    <recommendedName>
        <fullName evidence="4">Phosphate regulon sensor protein PhoR</fullName>
        <ecNumber evidence="3">2.7.13.3</ecNumber>
    </recommendedName>
</protein>
<dbReference type="SMART" id="SM00388">
    <property type="entry name" value="HisKA"/>
    <property type="match status" value="1"/>
</dbReference>
<dbReference type="InterPro" id="IPR021766">
    <property type="entry name" value="PhoR_N"/>
</dbReference>
<keyword evidence="5" id="KW-0813">Transport</keyword>
<dbReference type="EMBL" id="FOHK01000001">
    <property type="protein sequence ID" value="SES70357.1"/>
    <property type="molecule type" value="Genomic_DNA"/>
</dbReference>
<evidence type="ECO:0000256" key="13">
    <source>
        <dbReference type="ARBA" id="ARBA00022840"/>
    </source>
</evidence>
<dbReference type="Pfam" id="PF02518">
    <property type="entry name" value="HATPase_c"/>
    <property type="match status" value="1"/>
</dbReference>
<dbReference type="GO" id="GO:0005886">
    <property type="term" value="C:plasma membrane"/>
    <property type="evidence" value="ECO:0007669"/>
    <property type="project" value="UniProtKB-SubCell"/>
</dbReference>
<dbReference type="GO" id="GO:0005524">
    <property type="term" value="F:ATP binding"/>
    <property type="evidence" value="ECO:0007669"/>
    <property type="project" value="UniProtKB-KW"/>
</dbReference>
<organism evidence="20 21">
    <name type="scientific">Thalassotalea agarivorans</name>
    <name type="common">Thalassomonas agarivorans</name>
    <dbReference type="NCBI Taxonomy" id="349064"/>
    <lineage>
        <taxon>Bacteria</taxon>
        <taxon>Pseudomonadati</taxon>
        <taxon>Pseudomonadota</taxon>
        <taxon>Gammaproteobacteria</taxon>
        <taxon>Alteromonadales</taxon>
        <taxon>Colwelliaceae</taxon>
        <taxon>Thalassotalea</taxon>
    </lineage>
</organism>
<dbReference type="InterPro" id="IPR050351">
    <property type="entry name" value="BphY/WalK/GraS-like"/>
</dbReference>
<evidence type="ECO:0000313" key="21">
    <source>
        <dbReference type="Proteomes" id="UP000199308"/>
    </source>
</evidence>
<evidence type="ECO:0000256" key="16">
    <source>
        <dbReference type="ARBA" id="ARBA00023136"/>
    </source>
</evidence>
<evidence type="ECO:0000256" key="10">
    <source>
        <dbReference type="ARBA" id="ARBA00022692"/>
    </source>
</evidence>
<dbReference type="FunFam" id="1.10.287.130:FF:000001">
    <property type="entry name" value="Two-component sensor histidine kinase"/>
    <property type="match status" value="1"/>
</dbReference>
<dbReference type="GO" id="GO:0006817">
    <property type="term" value="P:phosphate ion transport"/>
    <property type="evidence" value="ECO:0007669"/>
    <property type="project" value="UniProtKB-KW"/>
</dbReference>
<keyword evidence="21" id="KW-1185">Reference proteome</keyword>
<reference evidence="20 21" key="1">
    <citation type="submission" date="2016-10" db="EMBL/GenBank/DDBJ databases">
        <authorList>
            <person name="de Groot N.N."/>
        </authorList>
    </citation>
    <scope>NUCLEOTIDE SEQUENCE [LARGE SCALE GENOMIC DNA]</scope>
    <source>
        <strain evidence="20 21">DSM 19706</strain>
    </source>
</reference>
<evidence type="ECO:0000256" key="8">
    <source>
        <dbReference type="ARBA" id="ARBA00022592"/>
    </source>
</evidence>
<dbReference type="GO" id="GO:0004721">
    <property type="term" value="F:phosphoprotein phosphatase activity"/>
    <property type="evidence" value="ECO:0007669"/>
    <property type="project" value="InterPro"/>
</dbReference>
<dbReference type="GO" id="GO:0016036">
    <property type="term" value="P:cellular response to phosphate starvation"/>
    <property type="evidence" value="ECO:0007669"/>
    <property type="project" value="TreeGrafter"/>
</dbReference>
<evidence type="ECO:0000256" key="7">
    <source>
        <dbReference type="ARBA" id="ARBA00022553"/>
    </source>
</evidence>
<dbReference type="NCBIfam" id="NF008235">
    <property type="entry name" value="PRK11006.1"/>
    <property type="match status" value="1"/>
</dbReference>
<keyword evidence="10 18" id="KW-0812">Transmembrane</keyword>
<evidence type="ECO:0000256" key="12">
    <source>
        <dbReference type="ARBA" id="ARBA00022777"/>
    </source>
</evidence>
<dbReference type="InterPro" id="IPR036097">
    <property type="entry name" value="HisK_dim/P_sf"/>
</dbReference>
<evidence type="ECO:0000256" key="6">
    <source>
        <dbReference type="ARBA" id="ARBA00022475"/>
    </source>
</evidence>
<name>A0A1H9YMR6_THASX</name>
<keyword evidence="13" id="KW-0067">ATP-binding</keyword>
<keyword evidence="9" id="KW-0808">Transferase</keyword>
<dbReference type="PROSITE" id="PS50109">
    <property type="entry name" value="HIS_KIN"/>
    <property type="match status" value="1"/>
</dbReference>
<dbReference type="EC" id="2.7.13.3" evidence="3"/>
<keyword evidence="16 18" id="KW-0472">Membrane</keyword>
<evidence type="ECO:0000259" key="19">
    <source>
        <dbReference type="PROSITE" id="PS50109"/>
    </source>
</evidence>
<dbReference type="SUPFAM" id="SSF55874">
    <property type="entry name" value="ATPase domain of HSP90 chaperone/DNA topoisomerase II/histidine kinase"/>
    <property type="match status" value="1"/>
</dbReference>
<evidence type="ECO:0000256" key="2">
    <source>
        <dbReference type="ARBA" id="ARBA00004236"/>
    </source>
</evidence>
<dbReference type="InterPro" id="IPR005467">
    <property type="entry name" value="His_kinase_dom"/>
</dbReference>
<dbReference type="InterPro" id="IPR003661">
    <property type="entry name" value="HisK_dim/P_dom"/>
</dbReference>
<dbReference type="InterPro" id="IPR014310">
    <property type="entry name" value="Sig_transdc_His_kinase_PhoR"/>
</dbReference>
<comment type="function">
    <text evidence="17">Member of the two-component regulatory system PhoR/PhoB involved in the phosphate regulon genes expression. PhoR may function as a membrane-associated protein kinase that phosphorylates PhoB in response to environmental signals.</text>
</comment>
<keyword evidence="15" id="KW-0902">Two-component regulatory system</keyword>
<evidence type="ECO:0000256" key="15">
    <source>
        <dbReference type="ARBA" id="ARBA00023012"/>
    </source>
</evidence>
<comment type="catalytic activity">
    <reaction evidence="1">
        <text>ATP + protein L-histidine = ADP + protein N-phospho-L-histidine.</text>
        <dbReference type="EC" id="2.7.13.3"/>
    </reaction>
</comment>
<dbReference type="InterPro" id="IPR003594">
    <property type="entry name" value="HATPase_dom"/>
</dbReference>
<feature type="transmembrane region" description="Helical" evidence="18">
    <location>
        <begin position="12"/>
        <end position="45"/>
    </location>
</feature>
<sequence>MYFRLSIKNLLIRLSALFVIAGLIGFFIGYFWQSIAIVSLALLFWHYRHVNQLVNWLWQSKSLTPPLASGTWGNIYDGLYRLIRKSRIKQKALNQRIRRFKDGAEALPDAALLLSDDLTITWGNKKAKKLIGVKWPADEGQRIDNLIRFPEFSQYIEKNKFDKPCVIPSPILLEVRLEIRIMPYGSDQYLLLARDISKVYKLEEMRRDFVANVSHELKTPLTVVRGYVEMIQASEQDFSDHWLQAFSTIEDQVTRMDRLVQQLLVLSRVEVNTELNMKQKVNVPALIDKLVNDVKWLNQDKQHRIEVDVDESLGVKGQETELKSACLNLITNAINYTPAKGTITVSWKRVGDKARFSVKDTGVGIKPADINRLTERFYRVDKSRSRDTGGSGLGLAIVKHVINHHDGELIITSELGKGSEFIIEFGEKSIFTQKSLVN</sequence>
<keyword evidence="7" id="KW-0597">Phosphoprotein</keyword>
<keyword evidence="11" id="KW-0547">Nucleotide-binding</keyword>
<dbReference type="FunFam" id="3.30.565.10:FF:000032">
    <property type="entry name" value="Phosphate regulon sensor histidine kinase PhoR"/>
    <property type="match status" value="1"/>
</dbReference>
<dbReference type="GO" id="GO:0000155">
    <property type="term" value="F:phosphorelay sensor kinase activity"/>
    <property type="evidence" value="ECO:0007669"/>
    <property type="project" value="InterPro"/>
</dbReference>
<evidence type="ECO:0000256" key="17">
    <source>
        <dbReference type="ARBA" id="ARBA00025207"/>
    </source>
</evidence>
<dbReference type="NCBIfam" id="TIGR02966">
    <property type="entry name" value="phoR_proteo"/>
    <property type="match status" value="1"/>
</dbReference>
<dbReference type="InterPro" id="IPR036890">
    <property type="entry name" value="HATPase_C_sf"/>
</dbReference>
<dbReference type="Pfam" id="PF00512">
    <property type="entry name" value="HisKA"/>
    <property type="match status" value="1"/>
</dbReference>
<dbReference type="SMART" id="SM00387">
    <property type="entry name" value="HATPase_c"/>
    <property type="match status" value="1"/>
</dbReference>
<dbReference type="InterPro" id="IPR004358">
    <property type="entry name" value="Sig_transdc_His_kin-like_C"/>
</dbReference>
<dbReference type="PRINTS" id="PR00344">
    <property type="entry name" value="BCTRLSENSOR"/>
</dbReference>
<evidence type="ECO:0000256" key="3">
    <source>
        <dbReference type="ARBA" id="ARBA00012438"/>
    </source>
</evidence>
<dbReference type="OrthoDB" id="9813151at2"/>
<evidence type="ECO:0000313" key="20">
    <source>
        <dbReference type="EMBL" id="SES70357.1"/>
    </source>
</evidence>
<evidence type="ECO:0000256" key="14">
    <source>
        <dbReference type="ARBA" id="ARBA00022989"/>
    </source>
</evidence>
<dbReference type="Pfam" id="PF11808">
    <property type="entry name" value="PhoR"/>
    <property type="match status" value="1"/>
</dbReference>
<keyword evidence="8" id="KW-0592">Phosphate transport</keyword>
<gene>
    <name evidence="20" type="ORF">SAMN05660429_00282</name>
</gene>
<dbReference type="Proteomes" id="UP000199308">
    <property type="component" value="Unassembled WGS sequence"/>
</dbReference>
<dbReference type="AlphaFoldDB" id="A0A1H9YMR6"/>
<dbReference type="CDD" id="cd00082">
    <property type="entry name" value="HisKA"/>
    <property type="match status" value="1"/>
</dbReference>
<evidence type="ECO:0000256" key="18">
    <source>
        <dbReference type="SAM" id="Phobius"/>
    </source>
</evidence>
<evidence type="ECO:0000256" key="9">
    <source>
        <dbReference type="ARBA" id="ARBA00022679"/>
    </source>
</evidence>
<evidence type="ECO:0000256" key="4">
    <source>
        <dbReference type="ARBA" id="ARBA00019665"/>
    </source>
</evidence>
<dbReference type="PANTHER" id="PTHR45453">
    <property type="entry name" value="PHOSPHATE REGULON SENSOR PROTEIN PHOR"/>
    <property type="match status" value="1"/>
</dbReference>
<accession>A0A1H9YMR6</accession>
<keyword evidence="14 18" id="KW-1133">Transmembrane helix</keyword>
<comment type="subcellular location">
    <subcellularLocation>
        <location evidence="2">Cell membrane</location>
    </subcellularLocation>
</comment>
<dbReference type="SUPFAM" id="SSF47384">
    <property type="entry name" value="Homodimeric domain of signal transducing histidine kinase"/>
    <property type="match status" value="1"/>
</dbReference>